<dbReference type="AlphaFoldDB" id="A0A8X6QRK6"/>
<accession>A0A8X6QRK6</accession>
<dbReference type="SUPFAM" id="SSF57667">
    <property type="entry name" value="beta-beta-alpha zinc fingers"/>
    <property type="match status" value="1"/>
</dbReference>
<dbReference type="InterPro" id="IPR036236">
    <property type="entry name" value="Znf_C2H2_sf"/>
</dbReference>
<reference evidence="2" key="1">
    <citation type="submission" date="2020-08" db="EMBL/GenBank/DDBJ databases">
        <title>Multicomponent nature underlies the extraordinary mechanical properties of spider dragline silk.</title>
        <authorList>
            <person name="Kono N."/>
            <person name="Nakamura H."/>
            <person name="Mori M."/>
            <person name="Yoshida Y."/>
            <person name="Ohtoshi R."/>
            <person name="Malay A.D."/>
            <person name="Moran D.A.P."/>
            <person name="Tomita M."/>
            <person name="Numata K."/>
            <person name="Arakawa K."/>
        </authorList>
    </citation>
    <scope>NUCLEOTIDE SEQUENCE</scope>
</reference>
<name>A0A8X6QRK6_NEPPI</name>
<dbReference type="Proteomes" id="UP000887013">
    <property type="component" value="Unassembled WGS sequence"/>
</dbReference>
<organism evidence="2 3">
    <name type="scientific">Nephila pilipes</name>
    <name type="common">Giant wood spider</name>
    <name type="synonym">Nephila maculata</name>
    <dbReference type="NCBI Taxonomy" id="299642"/>
    <lineage>
        <taxon>Eukaryota</taxon>
        <taxon>Metazoa</taxon>
        <taxon>Ecdysozoa</taxon>
        <taxon>Arthropoda</taxon>
        <taxon>Chelicerata</taxon>
        <taxon>Arachnida</taxon>
        <taxon>Araneae</taxon>
        <taxon>Araneomorphae</taxon>
        <taxon>Entelegynae</taxon>
        <taxon>Araneoidea</taxon>
        <taxon>Nephilidae</taxon>
        <taxon>Nephila</taxon>
    </lineage>
</organism>
<dbReference type="Gene3D" id="3.30.160.60">
    <property type="entry name" value="Classic Zinc Finger"/>
    <property type="match status" value="1"/>
</dbReference>
<evidence type="ECO:0000313" key="2">
    <source>
        <dbReference type="EMBL" id="GFU27344.1"/>
    </source>
</evidence>
<dbReference type="EMBL" id="BMAW01128765">
    <property type="protein sequence ID" value="GFU27344.1"/>
    <property type="molecule type" value="Genomic_DNA"/>
</dbReference>
<protein>
    <recommendedName>
        <fullName evidence="1">C2H2-type domain-containing protein</fullName>
    </recommendedName>
</protein>
<dbReference type="InterPro" id="IPR013087">
    <property type="entry name" value="Znf_C2H2_type"/>
</dbReference>
<dbReference type="OrthoDB" id="6469389at2759"/>
<sequence>MSIFKKDCNSEHNENEFLDKEFNKTDVQNENTKIIGLFIKPCSVALKRLNLWDHNKEILLNNNIDDFQEHQPSMVTSQLISENKDKTLRCATKVVDLNDSRSNVTDFIETKNCLHRSVCETSDIFHNSKEKELLNNKLCRSIYSTNNFKKSDSVMYIQQNQGTKTHKDFHNPYLNSFTNVDLEFSHTSRCEKFCVDCLNKENTEIREENNRSVEENYSKNLNKAQVNKDKNKNILNQNSVNEINRTMENKASSSLNWSLEDERNKNISFYSDANTSSNCMENTGGNSKQSFNSFMSSKYLDNVSKYTNRNNRKVKSISDRKNITIFENTSKKLFTKFREEKNPKCSQIISCNNKTDVPMKNINSEECNSIENVKNIKPCCVVLSRLNLQAVGCTSTVNSSHLIQNEENNSKTFDVYKAIKSGEIEPSTNFINCSFSLERKKNTLVNEIAEELSKTIDDYFFERKKNREQIRKHECIPYCTGIPRSSQSRQPKEIMKILKIHCKKCRNLQKKRGKFKTSADLFGEQFALLNSEEPLFKHEDIPIINLTSEKKGTGFKVSGNYPILKPCSILIYKLSLDELNGTGGLRFSGRNSKTEVLKRKSRKICVNEKISGLINKQNCSDIPERLNLSNVTETNKRLSYNQNSELAMNVREKHEIKNKKVDETKKCIDLNSKLSVKLSSKPFKENEHAHNLTNILPKHCFNNFKNCSFLKCCHVVLRRLNLDECNYKHNLSNTQLDFREDFINPKESKPEDYVNDTETKVKLSKIIYLSVPNETNKESYLTLKEKTNYNANHNKLCLNVSKNAVNFASDIHDSLNAYNKHTDLKNIKKCVKANIKLKPKLLKKHKLVAQSIKILNTLQHCKDSKSLPCGSRKMDISDISSKFQKSVTDVKKKTVLHSHCNKMKRKYISKGSRKVKNEKKSDIKKEIIPFSYICMQCNSEFSSNSELYYHTCAGKRTDGYVCYICEQIYKTVIALKLHVKSHFDGVRRKR</sequence>
<evidence type="ECO:0000259" key="1">
    <source>
        <dbReference type="PROSITE" id="PS00028"/>
    </source>
</evidence>
<proteinExistence type="predicted"/>
<comment type="caution">
    <text evidence="2">The sequence shown here is derived from an EMBL/GenBank/DDBJ whole genome shotgun (WGS) entry which is preliminary data.</text>
</comment>
<evidence type="ECO:0000313" key="3">
    <source>
        <dbReference type="Proteomes" id="UP000887013"/>
    </source>
</evidence>
<dbReference type="PROSITE" id="PS00028">
    <property type="entry name" value="ZINC_FINGER_C2H2_1"/>
    <property type="match status" value="1"/>
</dbReference>
<feature type="domain" description="C2H2-type" evidence="1">
    <location>
        <begin position="962"/>
        <end position="982"/>
    </location>
</feature>
<keyword evidence="3" id="KW-1185">Reference proteome</keyword>
<gene>
    <name evidence="2" type="ORF">NPIL_185681</name>
</gene>